<keyword evidence="18" id="KW-0675">Receptor</keyword>
<feature type="chain" id="PRO_5023809643" description="Receptor kinase-like protein Xa21" evidence="27">
    <location>
        <begin position="24"/>
        <end position="1025"/>
    </location>
</feature>
<dbReference type="FunFam" id="1.10.510.10:FF:000358">
    <property type="entry name" value="Putative leucine-rich repeat receptor-like serine/threonine-protein kinase"/>
    <property type="match status" value="1"/>
</dbReference>
<evidence type="ECO:0000256" key="24">
    <source>
        <dbReference type="ARBA" id="ARBA00072040"/>
    </source>
</evidence>
<feature type="domain" description="Protein kinase" evidence="28">
    <location>
        <begin position="724"/>
        <end position="1021"/>
    </location>
</feature>
<evidence type="ECO:0000256" key="18">
    <source>
        <dbReference type="ARBA" id="ARBA00023170"/>
    </source>
</evidence>
<evidence type="ECO:0000256" key="8">
    <source>
        <dbReference type="ARBA" id="ARBA00022614"/>
    </source>
</evidence>
<evidence type="ECO:0000256" key="25">
    <source>
        <dbReference type="PROSITE-ProRule" id="PRU10141"/>
    </source>
</evidence>
<evidence type="ECO:0000256" key="10">
    <source>
        <dbReference type="ARBA" id="ARBA00022692"/>
    </source>
</evidence>
<dbReference type="InterPro" id="IPR050647">
    <property type="entry name" value="Plant_LRR-RLKs"/>
</dbReference>
<evidence type="ECO:0000256" key="21">
    <source>
        <dbReference type="ARBA" id="ARBA00048679"/>
    </source>
</evidence>
<name>A0A5J9UNJ6_9POAL</name>
<proteinExistence type="inferred from homology"/>
<evidence type="ECO:0000256" key="3">
    <source>
        <dbReference type="ARBA" id="ARBA00008684"/>
    </source>
</evidence>
<dbReference type="SMART" id="SM00220">
    <property type="entry name" value="S_TKc"/>
    <property type="match status" value="1"/>
</dbReference>
<feature type="binding site" evidence="25">
    <location>
        <position position="753"/>
    </location>
    <ligand>
        <name>ATP</name>
        <dbReference type="ChEBI" id="CHEBI:30616"/>
    </ligand>
</feature>
<dbReference type="Pfam" id="PF13855">
    <property type="entry name" value="LRR_8"/>
    <property type="match status" value="2"/>
</dbReference>
<dbReference type="SUPFAM" id="SSF52058">
    <property type="entry name" value="L domain-like"/>
    <property type="match status" value="3"/>
</dbReference>
<dbReference type="GO" id="GO:0004674">
    <property type="term" value="F:protein serine/threonine kinase activity"/>
    <property type="evidence" value="ECO:0007669"/>
    <property type="project" value="UniProtKB-KW"/>
</dbReference>
<dbReference type="GO" id="GO:0033612">
    <property type="term" value="F:receptor serine/threonine kinase binding"/>
    <property type="evidence" value="ECO:0007669"/>
    <property type="project" value="TreeGrafter"/>
</dbReference>
<dbReference type="InterPro" id="IPR055414">
    <property type="entry name" value="LRR_R13L4/SHOC2-like"/>
</dbReference>
<evidence type="ECO:0000259" key="28">
    <source>
        <dbReference type="PROSITE" id="PS50011"/>
    </source>
</evidence>
<evidence type="ECO:0000256" key="12">
    <source>
        <dbReference type="ARBA" id="ARBA00022737"/>
    </source>
</evidence>
<dbReference type="Pfam" id="PF07714">
    <property type="entry name" value="PK_Tyr_Ser-Thr"/>
    <property type="match status" value="1"/>
</dbReference>
<reference evidence="29 30" key="1">
    <citation type="journal article" date="2019" name="Sci. Rep.">
        <title>A high-quality genome of Eragrostis curvula grass provides insights into Poaceae evolution and supports new strategies to enhance forage quality.</title>
        <authorList>
            <person name="Carballo J."/>
            <person name="Santos B.A.C.M."/>
            <person name="Zappacosta D."/>
            <person name="Garbus I."/>
            <person name="Selva J.P."/>
            <person name="Gallo C.A."/>
            <person name="Diaz A."/>
            <person name="Albertini E."/>
            <person name="Caccamo M."/>
            <person name="Echenique V."/>
        </authorList>
    </citation>
    <scope>NUCLEOTIDE SEQUENCE [LARGE SCALE GENOMIC DNA]</scope>
    <source>
        <strain evidence="30">cv. Victoria</strain>
        <tissue evidence="29">Leaf</tissue>
    </source>
</reference>
<dbReference type="InterPro" id="IPR008271">
    <property type="entry name" value="Ser/Thr_kinase_AS"/>
</dbReference>
<dbReference type="EC" id="2.7.11.1" evidence="4"/>
<evidence type="ECO:0000256" key="7">
    <source>
        <dbReference type="ARBA" id="ARBA00022553"/>
    </source>
</evidence>
<evidence type="ECO:0000256" key="5">
    <source>
        <dbReference type="ARBA" id="ARBA00022475"/>
    </source>
</evidence>
<keyword evidence="17 26" id="KW-0472">Membrane</keyword>
<comment type="function">
    <text evidence="23">The processed protein kinase Xa21 chain released by protein cleavage after X.oryzae pv. oryzae protein Ax21 detection translocates into the nucleus where it can bind and regulate WRKY62, a transcription factor. Confers resistance to the bacterial pathogen X.oryzae pv. oryzae (Xoo).</text>
</comment>
<evidence type="ECO:0000256" key="4">
    <source>
        <dbReference type="ARBA" id="ARBA00012513"/>
    </source>
</evidence>
<dbReference type="Gene3D" id="3.30.200.20">
    <property type="entry name" value="Phosphorylase Kinase, domain 1"/>
    <property type="match status" value="1"/>
</dbReference>
<dbReference type="InterPro" id="IPR000719">
    <property type="entry name" value="Prot_kinase_dom"/>
</dbReference>
<evidence type="ECO:0000256" key="22">
    <source>
        <dbReference type="ARBA" id="ARBA00054320"/>
    </source>
</evidence>
<keyword evidence="13 25" id="KW-0547">Nucleotide-binding</keyword>
<accession>A0A5J9UNJ6</accession>
<evidence type="ECO:0000256" key="23">
    <source>
        <dbReference type="ARBA" id="ARBA00056628"/>
    </source>
</evidence>
<dbReference type="EMBL" id="RWGY01000013">
    <property type="protein sequence ID" value="TVU25342.1"/>
    <property type="molecule type" value="Genomic_DNA"/>
</dbReference>
<feature type="transmembrane region" description="Helical" evidence="26">
    <location>
        <begin position="669"/>
        <end position="690"/>
    </location>
</feature>
<dbReference type="Proteomes" id="UP000324897">
    <property type="component" value="Chromosome 2"/>
</dbReference>
<dbReference type="AlphaFoldDB" id="A0A5J9UNJ6"/>
<dbReference type="PANTHER" id="PTHR48056">
    <property type="entry name" value="LRR RECEPTOR-LIKE SERINE/THREONINE-PROTEIN KINASE-RELATED"/>
    <property type="match status" value="1"/>
</dbReference>
<evidence type="ECO:0000256" key="19">
    <source>
        <dbReference type="ARBA" id="ARBA00023180"/>
    </source>
</evidence>
<dbReference type="GO" id="GO:0005886">
    <property type="term" value="C:plasma membrane"/>
    <property type="evidence" value="ECO:0007669"/>
    <property type="project" value="UniProtKB-SubCell"/>
</dbReference>
<dbReference type="InterPro" id="IPR001245">
    <property type="entry name" value="Ser-Thr/Tyr_kinase_cat_dom"/>
</dbReference>
<evidence type="ECO:0000256" key="27">
    <source>
        <dbReference type="SAM" id="SignalP"/>
    </source>
</evidence>
<comment type="function">
    <text evidence="22">Receptor kinase that detects X.oryzae pv. oryzae protein Ax21 to promote innate immunity. Following X.oryzae pv. oryzae protein Ax21 detection, undergoes cleavage, releasing the processed protein kinase Xa21 chain.</text>
</comment>
<dbReference type="Pfam" id="PF23598">
    <property type="entry name" value="LRR_14"/>
    <property type="match status" value="1"/>
</dbReference>
<keyword evidence="15 25" id="KW-0067">ATP-binding</keyword>
<evidence type="ECO:0000256" key="9">
    <source>
        <dbReference type="ARBA" id="ARBA00022679"/>
    </source>
</evidence>
<evidence type="ECO:0000256" key="15">
    <source>
        <dbReference type="ARBA" id="ARBA00022840"/>
    </source>
</evidence>
<keyword evidence="8" id="KW-0433">Leucine-rich repeat</keyword>
<dbReference type="OrthoDB" id="676979at2759"/>
<keyword evidence="9" id="KW-0808">Transferase</keyword>
<dbReference type="InterPro" id="IPR001611">
    <property type="entry name" value="Leu-rich_rpt"/>
</dbReference>
<dbReference type="Gramene" id="TVU25342">
    <property type="protein sequence ID" value="TVU25342"/>
    <property type="gene ID" value="EJB05_27834"/>
</dbReference>
<dbReference type="Pfam" id="PF08263">
    <property type="entry name" value="LRRNT_2"/>
    <property type="match status" value="1"/>
</dbReference>
<evidence type="ECO:0000256" key="2">
    <source>
        <dbReference type="ARBA" id="ARBA00004389"/>
    </source>
</evidence>
<dbReference type="InterPro" id="IPR003591">
    <property type="entry name" value="Leu-rich_rpt_typical-subtyp"/>
</dbReference>
<dbReference type="PROSITE" id="PS51450">
    <property type="entry name" value="LRR"/>
    <property type="match status" value="1"/>
</dbReference>
<evidence type="ECO:0000256" key="1">
    <source>
        <dbReference type="ARBA" id="ARBA00004251"/>
    </source>
</evidence>
<dbReference type="FunFam" id="3.30.200.20:FF:000432">
    <property type="entry name" value="LRR receptor-like serine/threonine-protein kinase EFR"/>
    <property type="match status" value="1"/>
</dbReference>
<keyword evidence="12" id="KW-0677">Repeat</keyword>
<dbReference type="InterPro" id="IPR032675">
    <property type="entry name" value="LRR_dom_sf"/>
</dbReference>
<dbReference type="InterPro" id="IPR017441">
    <property type="entry name" value="Protein_kinase_ATP_BS"/>
</dbReference>
<evidence type="ECO:0000256" key="26">
    <source>
        <dbReference type="SAM" id="Phobius"/>
    </source>
</evidence>
<comment type="caution">
    <text evidence="29">The sequence shown here is derived from an EMBL/GenBank/DDBJ whole genome shotgun (WGS) entry which is preliminary data.</text>
</comment>
<protein>
    <recommendedName>
        <fullName evidence="24">Receptor kinase-like protein Xa21</fullName>
        <ecNumber evidence="4">2.7.11.1</ecNumber>
    </recommendedName>
</protein>
<keyword evidence="14" id="KW-0418">Kinase</keyword>
<comment type="similarity">
    <text evidence="3">Belongs to the protein kinase superfamily. Ser/Thr protein kinase family.</text>
</comment>
<evidence type="ECO:0000256" key="14">
    <source>
        <dbReference type="ARBA" id="ARBA00022777"/>
    </source>
</evidence>
<keyword evidence="19" id="KW-0325">Glycoprotein</keyword>
<dbReference type="PROSITE" id="PS00108">
    <property type="entry name" value="PROTEIN_KINASE_ST"/>
    <property type="match status" value="1"/>
</dbReference>
<evidence type="ECO:0000313" key="29">
    <source>
        <dbReference type="EMBL" id="TVU25342.1"/>
    </source>
</evidence>
<organism evidence="29 30">
    <name type="scientific">Eragrostis curvula</name>
    <name type="common">weeping love grass</name>
    <dbReference type="NCBI Taxonomy" id="38414"/>
    <lineage>
        <taxon>Eukaryota</taxon>
        <taxon>Viridiplantae</taxon>
        <taxon>Streptophyta</taxon>
        <taxon>Embryophyta</taxon>
        <taxon>Tracheophyta</taxon>
        <taxon>Spermatophyta</taxon>
        <taxon>Magnoliopsida</taxon>
        <taxon>Liliopsida</taxon>
        <taxon>Poales</taxon>
        <taxon>Poaceae</taxon>
        <taxon>PACMAD clade</taxon>
        <taxon>Chloridoideae</taxon>
        <taxon>Eragrostideae</taxon>
        <taxon>Eragrostidinae</taxon>
        <taxon>Eragrostis</taxon>
    </lineage>
</organism>
<dbReference type="PROSITE" id="PS50011">
    <property type="entry name" value="PROTEIN_KINASE_DOM"/>
    <property type="match status" value="1"/>
</dbReference>
<evidence type="ECO:0000256" key="13">
    <source>
        <dbReference type="ARBA" id="ARBA00022741"/>
    </source>
</evidence>
<evidence type="ECO:0000256" key="16">
    <source>
        <dbReference type="ARBA" id="ARBA00022989"/>
    </source>
</evidence>
<dbReference type="Gene3D" id="1.10.510.10">
    <property type="entry name" value="Transferase(Phosphotransferase) domain 1"/>
    <property type="match status" value="1"/>
</dbReference>
<dbReference type="InterPro" id="IPR011009">
    <property type="entry name" value="Kinase-like_dom_sf"/>
</dbReference>
<keyword evidence="5" id="KW-1003">Cell membrane</keyword>
<dbReference type="FunFam" id="3.80.10.10:FF:000275">
    <property type="entry name" value="Leucine-rich repeat receptor-like protein kinase"/>
    <property type="match status" value="1"/>
</dbReference>
<dbReference type="Gene3D" id="3.80.10.10">
    <property type="entry name" value="Ribonuclease Inhibitor"/>
    <property type="match status" value="3"/>
</dbReference>
<dbReference type="GO" id="GO:0005524">
    <property type="term" value="F:ATP binding"/>
    <property type="evidence" value="ECO:0007669"/>
    <property type="project" value="UniProtKB-UniRule"/>
</dbReference>
<dbReference type="SUPFAM" id="SSF56112">
    <property type="entry name" value="Protein kinase-like (PK-like)"/>
    <property type="match status" value="1"/>
</dbReference>
<comment type="subcellular location">
    <subcellularLocation>
        <location evidence="1">Cell membrane</location>
        <topology evidence="1">Single-pass type I membrane protein</topology>
    </subcellularLocation>
    <subcellularLocation>
        <location evidence="2">Endoplasmic reticulum membrane</location>
        <topology evidence="2">Single-pass membrane protein</topology>
    </subcellularLocation>
</comment>
<dbReference type="FunFam" id="3.80.10.10:FF:000288">
    <property type="entry name" value="LRR receptor-like serine/threonine-protein kinase EFR"/>
    <property type="match status" value="1"/>
</dbReference>
<gene>
    <name evidence="29" type="ORF">EJB05_27834</name>
</gene>
<comment type="catalytic activity">
    <reaction evidence="21">
        <text>L-seryl-[protein] + ATP = O-phospho-L-seryl-[protein] + ADP + H(+)</text>
        <dbReference type="Rhea" id="RHEA:17989"/>
        <dbReference type="Rhea" id="RHEA-COMP:9863"/>
        <dbReference type="Rhea" id="RHEA-COMP:11604"/>
        <dbReference type="ChEBI" id="CHEBI:15378"/>
        <dbReference type="ChEBI" id="CHEBI:29999"/>
        <dbReference type="ChEBI" id="CHEBI:30616"/>
        <dbReference type="ChEBI" id="CHEBI:83421"/>
        <dbReference type="ChEBI" id="CHEBI:456216"/>
        <dbReference type="EC" id="2.7.11.1"/>
    </reaction>
</comment>
<dbReference type="PANTHER" id="PTHR48056:SF89">
    <property type="entry name" value="OS06G0585982 PROTEIN"/>
    <property type="match status" value="1"/>
</dbReference>
<keyword evidence="30" id="KW-1185">Reference proteome</keyword>
<keyword evidence="6" id="KW-0723">Serine/threonine-protein kinase</keyword>
<dbReference type="GO" id="GO:0005789">
    <property type="term" value="C:endoplasmic reticulum membrane"/>
    <property type="evidence" value="ECO:0007669"/>
    <property type="project" value="UniProtKB-SubCell"/>
</dbReference>
<evidence type="ECO:0000256" key="6">
    <source>
        <dbReference type="ARBA" id="ARBA00022527"/>
    </source>
</evidence>
<keyword evidence="16 26" id="KW-1133">Transmembrane helix</keyword>
<evidence type="ECO:0000256" key="17">
    <source>
        <dbReference type="ARBA" id="ARBA00023136"/>
    </source>
</evidence>
<evidence type="ECO:0000256" key="20">
    <source>
        <dbReference type="ARBA" id="ARBA00047899"/>
    </source>
</evidence>
<evidence type="ECO:0000256" key="11">
    <source>
        <dbReference type="ARBA" id="ARBA00022729"/>
    </source>
</evidence>
<feature type="signal peptide" evidence="27">
    <location>
        <begin position="1"/>
        <end position="23"/>
    </location>
</feature>
<evidence type="ECO:0000313" key="30">
    <source>
        <dbReference type="Proteomes" id="UP000324897"/>
    </source>
</evidence>
<keyword evidence="7" id="KW-0597">Phosphoprotein</keyword>
<comment type="catalytic activity">
    <reaction evidence="20">
        <text>L-threonyl-[protein] + ATP = O-phospho-L-threonyl-[protein] + ADP + H(+)</text>
        <dbReference type="Rhea" id="RHEA:46608"/>
        <dbReference type="Rhea" id="RHEA-COMP:11060"/>
        <dbReference type="Rhea" id="RHEA-COMP:11605"/>
        <dbReference type="ChEBI" id="CHEBI:15378"/>
        <dbReference type="ChEBI" id="CHEBI:30013"/>
        <dbReference type="ChEBI" id="CHEBI:30616"/>
        <dbReference type="ChEBI" id="CHEBI:61977"/>
        <dbReference type="ChEBI" id="CHEBI:456216"/>
        <dbReference type="EC" id="2.7.11.1"/>
    </reaction>
</comment>
<sequence>MNFTVSAFLFPVLLLLLSPYATCLVMHGNETDRMALLDFKLSCSDPHGSLASWNVSSHFCSWKGVSCSQKHPHRVRLLDLTDQGLIGYISPSLGNLTYLRTLRLSNNSFTGEIPASFGQLRRLEEISMSNNSLQGWIPEELCNCSNLQILSLYSNHLKGRTPLNIGSLMKIVILNLSANNLTGSIPPLGGPWPTLATRKLRPCLVGNMTGLNVISLSENYLQGSIPEELGMLSEMSYLALGVNSLSGTVPLRLFNMSSLSSLGLELNHLDKAVLPSDFGSHLPNLLHLGLDSNNFEGPIPASLANASRLIVIGLSHNNFSSKVPSSLGSLRDLTFLNLESNHLETSDRKSWEFIDSLVNCSKLQTIALSMNNLRGFVPNSIGNLSSELNILYLGTNQLSGTFPSGIENLRSLIALSLENNQYNGAIPEWIGNLGNLQVLYLEGNNLTGPIPVSIGNLSQLSYLYLQDNKIDGILPSSLGNMKSLLRLNFTNNSLEGSVPAEIFSLSSLLSCELSFNKIDGTLPPEIGNAKQLMVLELSSNKLSGEVPHTLGDCHDLEIVELAQNSLVGKIPASFGLLESLKRLNLSHNNLSGTIPKSLAGLKLLNQIDLSYNHLVGEVPEKGVFLNASALVLVGNSGLCGGVSEFHIPACSVASSDPTRRRRSISIKTIIAVSITAISLILIVIVLTFLLRKNKHKEASATLPSFGRKFLKITFKDLAEATDQFSESNLIGRGRYGSVYKARLHGETDFVAVKTFNMETRGANRSFVAECEALRSLRHRNLVPILTACSSIDSGGNDFKALVYEFMPNGCLDLWLYPKEDGAQSYLALAQRLTISLDIANALEYLHHSSQRPIVHYDLKPGNILLSSDMTACISDFGLARFFDNPSTTSTVAVKGTIGYIAPEYAAGGQVMAPGDVYAFGVILLEMFTGKRPTDDMFNDGLSIVSFVEASFPDHMLEIVDAQLKEEIDDFGDKESMETVVDCVRSVLRIGLSCTCRLPNQRMNMREVALKLQAIRESYEALQFVC</sequence>
<keyword evidence="11 27" id="KW-0732">Signal</keyword>
<dbReference type="SMART" id="SM00369">
    <property type="entry name" value="LRR_TYP"/>
    <property type="match status" value="9"/>
</dbReference>
<dbReference type="PROSITE" id="PS00107">
    <property type="entry name" value="PROTEIN_KINASE_ATP"/>
    <property type="match status" value="1"/>
</dbReference>
<keyword evidence="10 26" id="KW-0812">Transmembrane</keyword>
<dbReference type="InterPro" id="IPR013210">
    <property type="entry name" value="LRR_N_plant-typ"/>
</dbReference>
<dbReference type="Pfam" id="PF00560">
    <property type="entry name" value="LRR_1"/>
    <property type="match status" value="2"/>
</dbReference>